<keyword evidence="1" id="KW-0808">Transferase</keyword>
<dbReference type="InterPro" id="IPR000719">
    <property type="entry name" value="Prot_kinase_dom"/>
</dbReference>
<dbReference type="InterPro" id="IPR011009">
    <property type="entry name" value="Kinase-like_dom_sf"/>
</dbReference>
<evidence type="ECO:0000256" key="5">
    <source>
        <dbReference type="SAM" id="MobiDB-lite"/>
    </source>
</evidence>
<evidence type="ECO:0000256" key="4">
    <source>
        <dbReference type="ARBA" id="ARBA00022840"/>
    </source>
</evidence>
<organism evidence="7">
    <name type="scientific">Pelagomonas calceolata</name>
    <dbReference type="NCBI Taxonomy" id="35677"/>
    <lineage>
        <taxon>Eukaryota</taxon>
        <taxon>Sar</taxon>
        <taxon>Stramenopiles</taxon>
        <taxon>Ochrophyta</taxon>
        <taxon>Pelagophyceae</taxon>
        <taxon>Pelagomonadales</taxon>
        <taxon>Pelagomonadaceae</taxon>
        <taxon>Pelagomonas</taxon>
    </lineage>
</organism>
<feature type="domain" description="Protein kinase" evidence="6">
    <location>
        <begin position="46"/>
        <end position="302"/>
    </location>
</feature>
<dbReference type="PANTHER" id="PTHR43289:SF6">
    <property type="entry name" value="SERINE_THREONINE-PROTEIN KINASE NEKL-3"/>
    <property type="match status" value="1"/>
</dbReference>
<dbReference type="Gene3D" id="1.10.510.10">
    <property type="entry name" value="Transferase(Phosphotransferase) domain 1"/>
    <property type="match status" value="1"/>
</dbReference>
<dbReference type="PROSITE" id="PS50011">
    <property type="entry name" value="PROTEIN_KINASE_DOM"/>
    <property type="match status" value="1"/>
</dbReference>
<reference evidence="8" key="2">
    <citation type="submission" date="2021-11" db="EMBL/GenBank/DDBJ databases">
        <authorList>
            <consortium name="Genoscope - CEA"/>
            <person name="William W."/>
        </authorList>
    </citation>
    <scope>NUCLEOTIDE SEQUENCE</scope>
</reference>
<dbReference type="AlphaFoldDB" id="A0A7S3ZWH7"/>
<keyword evidence="2" id="KW-0547">Nucleotide-binding</keyword>
<feature type="compositionally biased region" description="Low complexity" evidence="5">
    <location>
        <begin position="1"/>
        <end position="12"/>
    </location>
</feature>
<accession>A0A7S3ZWH7</accession>
<evidence type="ECO:0000313" key="9">
    <source>
        <dbReference type="Proteomes" id="UP000789595"/>
    </source>
</evidence>
<evidence type="ECO:0000259" key="6">
    <source>
        <dbReference type="PROSITE" id="PS50011"/>
    </source>
</evidence>
<reference evidence="7" key="1">
    <citation type="submission" date="2021-01" db="EMBL/GenBank/DDBJ databases">
        <authorList>
            <person name="Corre E."/>
            <person name="Pelletier E."/>
            <person name="Niang G."/>
            <person name="Scheremetjew M."/>
            <person name="Finn R."/>
            <person name="Kale V."/>
            <person name="Holt S."/>
            <person name="Cochrane G."/>
            <person name="Meng A."/>
            <person name="Brown T."/>
            <person name="Cohen L."/>
        </authorList>
    </citation>
    <scope>NUCLEOTIDE SEQUENCE</scope>
    <source>
        <strain evidence="7">CCMP1756</strain>
    </source>
</reference>
<evidence type="ECO:0000256" key="1">
    <source>
        <dbReference type="ARBA" id="ARBA00022679"/>
    </source>
</evidence>
<dbReference type="GO" id="GO:0005524">
    <property type="term" value="F:ATP binding"/>
    <property type="evidence" value="ECO:0007669"/>
    <property type="project" value="UniProtKB-KW"/>
</dbReference>
<dbReference type="EMBL" id="HBIW01013372">
    <property type="protein sequence ID" value="CAE0696044.1"/>
    <property type="molecule type" value="Transcribed_RNA"/>
</dbReference>
<proteinExistence type="predicted"/>
<evidence type="ECO:0000313" key="7">
    <source>
        <dbReference type="EMBL" id="CAE0696044.1"/>
    </source>
</evidence>
<dbReference type="OrthoDB" id="5337378at2759"/>
<dbReference type="SMART" id="SM00220">
    <property type="entry name" value="S_TKc"/>
    <property type="match status" value="1"/>
</dbReference>
<keyword evidence="3" id="KW-0418">Kinase</keyword>
<dbReference type="PANTHER" id="PTHR43289">
    <property type="entry name" value="MITOGEN-ACTIVATED PROTEIN KINASE KINASE KINASE 20-RELATED"/>
    <property type="match status" value="1"/>
</dbReference>
<gene>
    <name evidence="7" type="ORF">PCAL00307_LOCUS11480</name>
    <name evidence="8" type="ORF">PECAL_4P21930</name>
</gene>
<keyword evidence="9" id="KW-1185">Reference proteome</keyword>
<name>A0A7S3ZWH7_9STRA</name>
<dbReference type="Pfam" id="PF00069">
    <property type="entry name" value="Pkinase"/>
    <property type="match status" value="1"/>
</dbReference>
<protein>
    <recommendedName>
        <fullName evidence="6">Protein kinase domain-containing protein</fullName>
    </recommendedName>
</protein>
<dbReference type="SUPFAM" id="SSF56112">
    <property type="entry name" value="Protein kinase-like (PK-like)"/>
    <property type="match status" value="1"/>
</dbReference>
<evidence type="ECO:0000256" key="2">
    <source>
        <dbReference type="ARBA" id="ARBA00022741"/>
    </source>
</evidence>
<dbReference type="Proteomes" id="UP000789595">
    <property type="component" value="Unassembled WGS sequence"/>
</dbReference>
<feature type="region of interest" description="Disordered" evidence="5">
    <location>
        <begin position="1"/>
        <end position="31"/>
    </location>
</feature>
<evidence type="ECO:0000313" key="8">
    <source>
        <dbReference type="EMBL" id="CAH0374883.1"/>
    </source>
</evidence>
<dbReference type="GO" id="GO:0004674">
    <property type="term" value="F:protein serine/threonine kinase activity"/>
    <property type="evidence" value="ECO:0007669"/>
    <property type="project" value="TreeGrafter"/>
</dbReference>
<keyword evidence="4" id="KW-0067">ATP-binding</keyword>
<evidence type="ECO:0000256" key="3">
    <source>
        <dbReference type="ARBA" id="ARBA00022777"/>
    </source>
</evidence>
<dbReference type="EMBL" id="CAKKNE010000004">
    <property type="protein sequence ID" value="CAH0374883.1"/>
    <property type="molecule type" value="Genomic_DNA"/>
</dbReference>
<sequence>MGAAASIEGAAPAPAPLAVDEAPAPPMKNEDDDWSWRRLELGRFTVRGVDVVGCGAHCVVRKDETGSVAVKYYGGDDAAERLAREVRRLKQLDENRIIAYGSNDEGRCLLASPLYEDALADHVCGLCSRAAPAGAVARIVRDIAQALAHAHALGIVHGDVKPANVARKNRNEPWVLLDWDDALDVGSCTSLSFFTELYAAPECLLMDELAITPSIDVWGLGATALEALTAGAHPLSGELDARGAGFASWLGCASADAVDAFWASFGEGPVLDFVRTLCALDAAARPAASVVAATALELTASLPEGDVDAPEEAPAPTRRRRAFSFFRDEFLPERLAAGVERKRAVRELTKEFAALKRTDAEAVAVYASRASAANGELSPVVVSVR</sequence>